<proteinExistence type="predicted"/>
<name>A0A1W2CWA2_9RHOB</name>
<evidence type="ECO:0000313" key="2">
    <source>
        <dbReference type="EMBL" id="SMC89122.1"/>
    </source>
</evidence>
<dbReference type="STRING" id="1387277.SAMN06295998_10990"/>
<dbReference type="EMBL" id="FWYD01000009">
    <property type="protein sequence ID" value="SMC89122.1"/>
    <property type="molecule type" value="Genomic_DNA"/>
</dbReference>
<keyword evidence="3" id="KW-1185">Reference proteome</keyword>
<organism evidence="2 3">
    <name type="scientific">Primorskyibacter flagellatus</name>
    <dbReference type="NCBI Taxonomy" id="1387277"/>
    <lineage>
        <taxon>Bacteria</taxon>
        <taxon>Pseudomonadati</taxon>
        <taxon>Pseudomonadota</taxon>
        <taxon>Alphaproteobacteria</taxon>
        <taxon>Rhodobacterales</taxon>
        <taxon>Roseobacteraceae</taxon>
        <taxon>Primorskyibacter</taxon>
    </lineage>
</organism>
<dbReference type="AlphaFoldDB" id="A0A1W2CWA2"/>
<gene>
    <name evidence="2" type="ORF">SAMN06295998_10990</name>
</gene>
<reference evidence="2 3" key="1">
    <citation type="submission" date="2017-04" db="EMBL/GenBank/DDBJ databases">
        <authorList>
            <person name="Afonso C.L."/>
            <person name="Miller P.J."/>
            <person name="Scott M.A."/>
            <person name="Spackman E."/>
            <person name="Goraichik I."/>
            <person name="Dimitrov K.M."/>
            <person name="Suarez D.L."/>
            <person name="Swayne D.E."/>
        </authorList>
    </citation>
    <scope>NUCLEOTIDE SEQUENCE [LARGE SCALE GENOMIC DNA]</scope>
    <source>
        <strain evidence="2 3">CGMCC 1.12644</strain>
    </source>
</reference>
<evidence type="ECO:0000313" key="3">
    <source>
        <dbReference type="Proteomes" id="UP000192330"/>
    </source>
</evidence>
<feature type="region of interest" description="Disordered" evidence="1">
    <location>
        <begin position="143"/>
        <end position="168"/>
    </location>
</feature>
<sequence length="205" mass="22661">MVSESVESAERMDIPADFFRNGATLRPDNSKIVTPPVMLPCSGSTTRVTASVKPTAFVRLPRIGMDSTCVPRFKLKAAPHGVAFDQRGAVPAFEECQDEASGAWPQPGGQGVCFVVNRSNLVICVRALSALPVMVVTMSESSPRRVPDTTFHNPLPVRRRRSTTMSRGRTEPRACWSCRSRRHTQLSRNIRDSVRVENCGSFMIR</sequence>
<protein>
    <submittedName>
        <fullName evidence="2">Uncharacterized protein</fullName>
    </submittedName>
</protein>
<dbReference type="Proteomes" id="UP000192330">
    <property type="component" value="Unassembled WGS sequence"/>
</dbReference>
<evidence type="ECO:0000256" key="1">
    <source>
        <dbReference type="SAM" id="MobiDB-lite"/>
    </source>
</evidence>
<accession>A0A1W2CWA2</accession>